<dbReference type="InterPro" id="IPR042122">
    <property type="entry name" value="Ser_AcTrfase_N_sf"/>
</dbReference>
<evidence type="ECO:0000256" key="8">
    <source>
        <dbReference type="ARBA" id="ARBA00022679"/>
    </source>
</evidence>
<evidence type="ECO:0000313" key="18">
    <source>
        <dbReference type="Proteomes" id="UP000297725"/>
    </source>
</evidence>
<dbReference type="EMBL" id="CP038865">
    <property type="protein sequence ID" value="QCA27888.1"/>
    <property type="molecule type" value="Genomic_DNA"/>
</dbReference>
<comment type="similarity">
    <text evidence="3 13">Belongs to the transferase hexapeptide repeat family.</text>
</comment>
<dbReference type="Pfam" id="PF06426">
    <property type="entry name" value="SATase_N"/>
    <property type="match status" value="1"/>
</dbReference>
<keyword evidence="10" id="KW-0198">Cysteine biosynthesis</keyword>
<evidence type="ECO:0000256" key="12">
    <source>
        <dbReference type="ARBA" id="ARBA00049486"/>
    </source>
</evidence>
<organism evidence="16 18">
    <name type="scientific">Vagococcus xieshaowenii</name>
    <dbReference type="NCBI Taxonomy" id="2562451"/>
    <lineage>
        <taxon>Bacteria</taxon>
        <taxon>Bacillati</taxon>
        <taxon>Bacillota</taxon>
        <taxon>Bacilli</taxon>
        <taxon>Lactobacillales</taxon>
        <taxon>Enterococcaceae</taxon>
        <taxon>Vagococcus</taxon>
    </lineage>
</organism>
<evidence type="ECO:0000256" key="4">
    <source>
        <dbReference type="ARBA" id="ARBA00013266"/>
    </source>
</evidence>
<evidence type="ECO:0000256" key="1">
    <source>
        <dbReference type="ARBA" id="ARBA00004496"/>
    </source>
</evidence>
<evidence type="ECO:0000256" key="2">
    <source>
        <dbReference type="ARBA" id="ARBA00004876"/>
    </source>
</evidence>
<evidence type="ECO:0000256" key="11">
    <source>
        <dbReference type="ARBA" id="ARBA00023315"/>
    </source>
</evidence>
<comment type="pathway">
    <text evidence="2">Amino-acid biosynthesis; L-cysteine biosynthesis; L-cysteine from L-serine: step 1/2.</text>
</comment>
<dbReference type="InterPro" id="IPR001451">
    <property type="entry name" value="Hexapep"/>
</dbReference>
<dbReference type="NCBIfam" id="TIGR01172">
    <property type="entry name" value="cysE"/>
    <property type="match status" value="1"/>
</dbReference>
<comment type="subcellular location">
    <subcellularLocation>
        <location evidence="1">Cytoplasm</location>
    </subcellularLocation>
</comment>
<keyword evidence="9" id="KW-0677">Repeat</keyword>
<dbReference type="InterPro" id="IPR005881">
    <property type="entry name" value="Ser_O-AcTrfase"/>
</dbReference>
<dbReference type="InterPro" id="IPR010493">
    <property type="entry name" value="Ser_AcTrfase_N"/>
</dbReference>
<dbReference type="EC" id="2.3.1.30" evidence="4 13"/>
<reference evidence="15 17" key="2">
    <citation type="journal article" date="2020" name="Int. J. Syst. Evol. Microbiol.">
        <title>Vagococcus xieshaowenii sp. nov., isolated from snow finch (Montifringilla taczanowskii) cloacal content.</title>
        <authorList>
            <person name="Ge Y."/>
            <person name="Yang J."/>
            <person name="Lai X.H."/>
            <person name="Zhang G."/>
            <person name="Jin D."/>
            <person name="Lu S."/>
            <person name="Wang B."/>
            <person name="Huang Y."/>
            <person name="Huang Y."/>
            <person name="Ren Z."/>
            <person name="Zhang X."/>
            <person name="Xu J."/>
        </authorList>
    </citation>
    <scope>NUCLEOTIDE SEQUENCE [LARGE SCALE GENOMIC DNA]</scope>
    <source>
        <strain evidence="17">personal::cf-49</strain>
        <strain evidence="15">Personal::cf-49</strain>
    </source>
</reference>
<evidence type="ECO:0000256" key="9">
    <source>
        <dbReference type="ARBA" id="ARBA00022737"/>
    </source>
</evidence>
<keyword evidence="8 13" id="KW-0808">Transferase</keyword>
<sequence length="185" mass="19763">MASRLREDIAAVKKHDPAARTTLEIVLTYPGLHAIWFHRLAHVLHRNNLRLLAKIIATISRLLTGIEIHPGAKLGRRLFIDHGMGIVIGETAEVGEDVVLFHGVTLGGTGKDKGKRHPTIGNGAYISAYAQILGPITIGDHSKIGASSVVLASVPAHATAVGIPAKVVKLNGEKIKKEHTNDSNL</sequence>
<dbReference type="FunFam" id="2.160.10.10:FF:000007">
    <property type="entry name" value="Serine acetyltransferase"/>
    <property type="match status" value="1"/>
</dbReference>
<evidence type="ECO:0000256" key="3">
    <source>
        <dbReference type="ARBA" id="ARBA00007274"/>
    </source>
</evidence>
<dbReference type="RefSeq" id="WP_135255116.1">
    <property type="nucleotide sequence ID" value="NZ_CP038865.1"/>
</dbReference>
<dbReference type="PIRSF" id="PIRSF000441">
    <property type="entry name" value="CysE"/>
    <property type="match status" value="1"/>
</dbReference>
<dbReference type="GO" id="GO:0005737">
    <property type="term" value="C:cytoplasm"/>
    <property type="evidence" value="ECO:0007669"/>
    <property type="project" value="UniProtKB-SubCell"/>
</dbReference>
<dbReference type="AlphaFoldDB" id="A0AAJ5JLX9"/>
<dbReference type="Gene3D" id="2.160.10.10">
    <property type="entry name" value="Hexapeptide repeat proteins"/>
    <property type="match status" value="1"/>
</dbReference>
<dbReference type="Proteomes" id="UP000297725">
    <property type="component" value="Unassembled WGS sequence"/>
</dbReference>
<keyword evidence="11 13" id="KW-0012">Acyltransferase</keyword>
<dbReference type="Proteomes" id="UP000296883">
    <property type="component" value="Chromosome"/>
</dbReference>
<evidence type="ECO:0000313" key="17">
    <source>
        <dbReference type="Proteomes" id="UP000296883"/>
    </source>
</evidence>
<evidence type="ECO:0000256" key="13">
    <source>
        <dbReference type="PIRNR" id="PIRNR000441"/>
    </source>
</evidence>
<comment type="catalytic activity">
    <reaction evidence="12 13">
        <text>L-serine + acetyl-CoA = O-acetyl-L-serine + CoA</text>
        <dbReference type="Rhea" id="RHEA:24560"/>
        <dbReference type="ChEBI" id="CHEBI:33384"/>
        <dbReference type="ChEBI" id="CHEBI:57287"/>
        <dbReference type="ChEBI" id="CHEBI:57288"/>
        <dbReference type="ChEBI" id="CHEBI:58340"/>
        <dbReference type="EC" id="2.3.1.30"/>
    </reaction>
</comment>
<dbReference type="Pfam" id="PF00132">
    <property type="entry name" value="Hexapep"/>
    <property type="match status" value="1"/>
</dbReference>
<evidence type="ECO:0000256" key="6">
    <source>
        <dbReference type="ARBA" id="ARBA00022490"/>
    </source>
</evidence>
<gene>
    <name evidence="16" type="primary">cysE</name>
    <name evidence="16" type="ORF">E4031_08985</name>
    <name evidence="15" type="ORF">E4Z98_00405</name>
</gene>
<protein>
    <recommendedName>
        <fullName evidence="5 13">Serine acetyltransferase</fullName>
        <ecNumber evidence="4 13">2.3.1.30</ecNumber>
    </recommendedName>
</protein>
<dbReference type="GO" id="GO:0009001">
    <property type="term" value="F:serine O-acetyltransferase activity"/>
    <property type="evidence" value="ECO:0007669"/>
    <property type="project" value="UniProtKB-EC"/>
</dbReference>
<dbReference type="InterPro" id="IPR011004">
    <property type="entry name" value="Trimer_LpxA-like_sf"/>
</dbReference>
<dbReference type="SUPFAM" id="SSF51161">
    <property type="entry name" value="Trimeric LpxA-like enzymes"/>
    <property type="match status" value="1"/>
</dbReference>
<evidence type="ECO:0000313" key="16">
    <source>
        <dbReference type="EMBL" id="TFZ39433.1"/>
    </source>
</evidence>
<keyword evidence="17" id="KW-1185">Reference proteome</keyword>
<evidence type="ECO:0000313" key="15">
    <source>
        <dbReference type="EMBL" id="QCA27888.1"/>
    </source>
</evidence>
<dbReference type="FunFam" id="1.10.3130.10:FF:000003">
    <property type="entry name" value="Serine acetyltransferase"/>
    <property type="match status" value="1"/>
</dbReference>
<accession>A0AAJ5JLX9</accession>
<evidence type="ECO:0000259" key="14">
    <source>
        <dbReference type="Pfam" id="PF06426"/>
    </source>
</evidence>
<evidence type="ECO:0000256" key="5">
    <source>
        <dbReference type="ARBA" id="ARBA00018522"/>
    </source>
</evidence>
<evidence type="ECO:0000256" key="10">
    <source>
        <dbReference type="ARBA" id="ARBA00023192"/>
    </source>
</evidence>
<dbReference type="CDD" id="cd03354">
    <property type="entry name" value="LbH_SAT"/>
    <property type="match status" value="1"/>
</dbReference>
<dbReference type="EMBL" id="SRHU01000035">
    <property type="protein sequence ID" value="TFZ39433.1"/>
    <property type="molecule type" value="Genomic_DNA"/>
</dbReference>
<dbReference type="NCBIfam" id="NF041874">
    <property type="entry name" value="EPS_EpsC"/>
    <property type="match status" value="1"/>
</dbReference>
<keyword evidence="7" id="KW-0028">Amino-acid biosynthesis</keyword>
<reference evidence="16 18" key="1">
    <citation type="submission" date="2019-03" db="EMBL/GenBank/DDBJ databases">
        <title>Vagococcus sp. was isolated fron gut of Carduelis flavirostris.</title>
        <authorList>
            <person name="Ge Y."/>
        </authorList>
    </citation>
    <scope>NUCLEOTIDE SEQUENCE [LARGE SCALE GENOMIC DNA]</scope>
    <source>
        <strain evidence="16 18">CF-210</strain>
    </source>
</reference>
<name>A0AAJ5JLX9_9ENTE</name>
<evidence type="ECO:0000256" key="7">
    <source>
        <dbReference type="ARBA" id="ARBA00022605"/>
    </source>
</evidence>
<dbReference type="InterPro" id="IPR045304">
    <property type="entry name" value="LbH_SAT"/>
</dbReference>
<dbReference type="Gene3D" id="1.10.3130.10">
    <property type="entry name" value="serine acetyltransferase, domain 1"/>
    <property type="match status" value="1"/>
</dbReference>
<dbReference type="GO" id="GO:0006535">
    <property type="term" value="P:cysteine biosynthetic process from serine"/>
    <property type="evidence" value="ECO:0007669"/>
    <property type="project" value="InterPro"/>
</dbReference>
<feature type="domain" description="Serine acetyltransferase N-terminal" evidence="14">
    <location>
        <begin position="3"/>
        <end position="35"/>
    </location>
</feature>
<dbReference type="PANTHER" id="PTHR42811">
    <property type="entry name" value="SERINE ACETYLTRANSFERASE"/>
    <property type="match status" value="1"/>
</dbReference>
<dbReference type="InterPro" id="IPR053376">
    <property type="entry name" value="Serine_acetyltransferase"/>
</dbReference>
<proteinExistence type="inferred from homology"/>
<keyword evidence="6" id="KW-0963">Cytoplasm</keyword>